<organism evidence="2 3">
    <name type="scientific">Bradyrhizobium erythrophlei</name>
    <dbReference type="NCBI Taxonomy" id="1437360"/>
    <lineage>
        <taxon>Bacteria</taxon>
        <taxon>Pseudomonadati</taxon>
        <taxon>Pseudomonadota</taxon>
        <taxon>Alphaproteobacteria</taxon>
        <taxon>Hyphomicrobiales</taxon>
        <taxon>Nitrobacteraceae</taxon>
        <taxon>Bradyrhizobium</taxon>
    </lineage>
</organism>
<name>A0A1M7U234_9BRAD</name>
<gene>
    <name evidence="2" type="ORF">SAMN05444170_3334</name>
</gene>
<dbReference type="AlphaFoldDB" id="A0A1M7U234"/>
<dbReference type="EMBL" id="LT670849">
    <property type="protein sequence ID" value="SHN76910.1"/>
    <property type="molecule type" value="Genomic_DNA"/>
</dbReference>
<evidence type="ECO:0000313" key="3">
    <source>
        <dbReference type="Proteomes" id="UP000184096"/>
    </source>
</evidence>
<dbReference type="RefSeq" id="WP_072819188.1">
    <property type="nucleotide sequence ID" value="NZ_LT670849.1"/>
</dbReference>
<feature type="compositionally biased region" description="Polar residues" evidence="1">
    <location>
        <begin position="72"/>
        <end position="81"/>
    </location>
</feature>
<feature type="region of interest" description="Disordered" evidence="1">
    <location>
        <begin position="62"/>
        <end position="84"/>
    </location>
</feature>
<accession>A0A1M7U234</accession>
<dbReference type="Proteomes" id="UP000184096">
    <property type="component" value="Chromosome I"/>
</dbReference>
<proteinExistence type="predicted"/>
<reference evidence="3" key="1">
    <citation type="submission" date="2016-11" db="EMBL/GenBank/DDBJ databases">
        <authorList>
            <person name="Varghese N."/>
            <person name="Submissions S."/>
        </authorList>
    </citation>
    <scope>NUCLEOTIDE SEQUENCE [LARGE SCALE GENOMIC DNA]</scope>
    <source>
        <strain evidence="3">GAS401</strain>
    </source>
</reference>
<protein>
    <submittedName>
        <fullName evidence="2">Uncharacterized protein</fullName>
    </submittedName>
</protein>
<evidence type="ECO:0000256" key="1">
    <source>
        <dbReference type="SAM" id="MobiDB-lite"/>
    </source>
</evidence>
<evidence type="ECO:0000313" key="2">
    <source>
        <dbReference type="EMBL" id="SHN76910.1"/>
    </source>
</evidence>
<keyword evidence="3" id="KW-1185">Reference proteome</keyword>
<sequence>MSIAKETAIAVPALAALLFVSHIYLGPAESYREVTAVPTTWLGMAIPDQRFLAKDLITGRASSADVDADTPSLEQRPSSDLTPEARIKGVFVQFVPGGRRPAT</sequence>